<accession>A0A2P8EVH6</accession>
<dbReference type="SMART" id="SM01043">
    <property type="entry name" value="BTAD"/>
    <property type="match status" value="1"/>
</dbReference>
<dbReference type="Pfam" id="PF03704">
    <property type="entry name" value="BTAD"/>
    <property type="match status" value="1"/>
</dbReference>
<dbReference type="InterPro" id="IPR036388">
    <property type="entry name" value="WH-like_DNA-bd_sf"/>
</dbReference>
<evidence type="ECO:0000313" key="3">
    <source>
        <dbReference type="EMBL" id="PSL13474.1"/>
    </source>
</evidence>
<dbReference type="Gene3D" id="3.40.50.300">
    <property type="entry name" value="P-loop containing nucleotide triphosphate hydrolases"/>
    <property type="match status" value="1"/>
</dbReference>
<evidence type="ECO:0000313" key="4">
    <source>
        <dbReference type="Proteomes" id="UP000242133"/>
    </source>
</evidence>
<dbReference type="SUPFAM" id="SSF48452">
    <property type="entry name" value="TPR-like"/>
    <property type="match status" value="1"/>
</dbReference>
<dbReference type="InterPro" id="IPR051677">
    <property type="entry name" value="AfsR-DnrI-RedD_regulator"/>
</dbReference>
<comment type="caution">
    <text evidence="3">The sequence shown here is derived from an EMBL/GenBank/DDBJ whole genome shotgun (WGS) entry which is preliminary data.</text>
</comment>
<dbReference type="PANTHER" id="PTHR35807">
    <property type="entry name" value="TRANSCRIPTIONAL REGULATOR REDD-RELATED"/>
    <property type="match status" value="1"/>
</dbReference>
<dbReference type="InterPro" id="IPR011990">
    <property type="entry name" value="TPR-like_helical_dom_sf"/>
</dbReference>
<dbReference type="Gene3D" id="1.25.40.10">
    <property type="entry name" value="Tetratricopeptide repeat domain"/>
    <property type="match status" value="1"/>
</dbReference>
<dbReference type="EMBL" id="PYGI01000012">
    <property type="protein sequence ID" value="PSL13474.1"/>
    <property type="molecule type" value="Genomic_DNA"/>
</dbReference>
<dbReference type="SUPFAM" id="SSF52540">
    <property type="entry name" value="P-loop containing nucleoside triphosphate hydrolases"/>
    <property type="match status" value="1"/>
</dbReference>
<evidence type="ECO:0000256" key="1">
    <source>
        <dbReference type="PROSITE-ProRule" id="PRU00339"/>
    </source>
</evidence>
<evidence type="ECO:0000259" key="2">
    <source>
        <dbReference type="SMART" id="SM01043"/>
    </source>
</evidence>
<keyword evidence="4" id="KW-1185">Reference proteome</keyword>
<dbReference type="Proteomes" id="UP000242133">
    <property type="component" value="Unassembled WGS sequence"/>
</dbReference>
<dbReference type="PANTHER" id="PTHR35807:SF2">
    <property type="entry name" value="TRANSCRIPTIONAL ACTIVATOR DOMAIN"/>
    <property type="match status" value="1"/>
</dbReference>
<keyword evidence="1" id="KW-0802">TPR repeat</keyword>
<organism evidence="3 4">
    <name type="scientific">Marinobacterium halophilum</name>
    <dbReference type="NCBI Taxonomy" id="267374"/>
    <lineage>
        <taxon>Bacteria</taxon>
        <taxon>Pseudomonadati</taxon>
        <taxon>Pseudomonadota</taxon>
        <taxon>Gammaproteobacteria</taxon>
        <taxon>Oceanospirillales</taxon>
        <taxon>Oceanospirillaceae</taxon>
        <taxon>Marinobacterium</taxon>
    </lineage>
</organism>
<dbReference type="InterPro" id="IPR059106">
    <property type="entry name" value="WHD_MalT"/>
</dbReference>
<reference evidence="3 4" key="1">
    <citation type="submission" date="2018-03" db="EMBL/GenBank/DDBJ databases">
        <title>Genomic Encyclopedia of Archaeal and Bacterial Type Strains, Phase II (KMG-II): from individual species to whole genera.</title>
        <authorList>
            <person name="Goeker M."/>
        </authorList>
    </citation>
    <scope>NUCLEOTIDE SEQUENCE [LARGE SCALE GENOMIC DNA]</scope>
    <source>
        <strain evidence="3 4">DSM 17586</strain>
    </source>
</reference>
<feature type="repeat" description="TPR" evidence="1">
    <location>
        <begin position="999"/>
        <end position="1032"/>
    </location>
</feature>
<dbReference type="InterPro" id="IPR019734">
    <property type="entry name" value="TPR_rpt"/>
</dbReference>
<dbReference type="AlphaFoldDB" id="A0A2P8EVH6"/>
<sequence>MTGPILSGDIQHARDISFLPMDSRSLLTANMPDAGLTNIIRRDRLLNPLNETSAPLITLAAPAGAGKTTLIAHWLELQAQPYIWLQLSSQDNNPATFFDRLSHAVQQSTPPQHWNLPPLPDSAAPLPDAFGNTLFSALIEQSNQPLTLVLDDYHTLTQDASLHTLLNDVIQTQASPFRCILISRNNDYGHFIRLKAHQQLLHFSGPDLRFTRDETRQFLAETTDIELPEVSLHKLDTQLGGWAAGLKLITKAAGNNLLAQLTVQPPAAQSSLHGWQTDIHAYFAKEVMAGLSNQEIKLLLITSFTPFTNAPIAVSLSKLTDAGQLLTSLHGRNLFIEHISDTNTAYQYHPLFHDYLQHEARHRFTQRQYRALGLRSARQLNAHGFPEHAIDLFLSLKAYRQARTAIKQHANKLITEGQVRRVSQWLAQIPTQLVIEDPLTLLLLGQCCLLTNSDGALDSLLATADTFLHQEMYAAAIQAYGKYLQAVTISGIDYRAVDTCMIKLDPLLPNNDPQIQAALAEIASTVLFALSFRDMKHPSLPTWRALAESSLHTQTDATLLLSNCNQLMMFYLHAGEMLHICRIMETLVSPLRSKTASNPALHLQTLVIEVYYRGHVIQDVQRAKTLAQQGIALGQKTGITLYEFWFRYMLVVIAICQNDLSLAEAEINDLQANIMMFGGSRRADIFHLRGFLALARQDWGRARADLQQAQNIFKSAHTPYSEHWTGLMLAVAHYGLGETDQCRSHIMHTTRMGWLGSTHLQYHCLTLSAWVELNTDNPETGLNLLEQVFTLARKQQMTFIPMIGQQPFIQLCQHALDAGIETPFIQRVILGNNLSLEGASRWNLSWPRELRIYTLTSFQIVDHRSEPPAIIELQTKPLMLLKAIIAFGGTDIPIRTLCDALWTDTEGDAALRAFKVNLHRLRKGLGSENCIEIKNNKVSLAATCWVDALIFWKSMPLGTTHCTQQLRTLVQLYQARFLEGDAPIPWIKHARERIHQNYLRLLEHLGQVLMQHDQIGDAIIYFEEALLADPLEEDYYCNLMQCYSQLQRPDRVAKTFHRYCTAYRDHLGIQPSPRAKALHERLLKATL</sequence>
<dbReference type="InterPro" id="IPR005158">
    <property type="entry name" value="BTAD"/>
</dbReference>
<protein>
    <submittedName>
        <fullName evidence="3">Transcriptional activator</fullName>
    </submittedName>
</protein>
<dbReference type="Pfam" id="PF25873">
    <property type="entry name" value="WHD_MalT"/>
    <property type="match status" value="1"/>
</dbReference>
<proteinExistence type="predicted"/>
<dbReference type="PROSITE" id="PS50005">
    <property type="entry name" value="TPR"/>
    <property type="match status" value="1"/>
</dbReference>
<gene>
    <name evidence="3" type="ORF">CLV44_112109</name>
</gene>
<dbReference type="InterPro" id="IPR027417">
    <property type="entry name" value="P-loop_NTPase"/>
</dbReference>
<feature type="domain" description="Bacterial transcriptional activator" evidence="2">
    <location>
        <begin position="946"/>
        <end position="1083"/>
    </location>
</feature>
<dbReference type="Gene3D" id="1.10.10.10">
    <property type="entry name" value="Winged helix-like DNA-binding domain superfamily/Winged helix DNA-binding domain"/>
    <property type="match status" value="1"/>
</dbReference>
<name>A0A2P8EVH6_9GAMM</name>